<dbReference type="Gene3D" id="3.40.630.30">
    <property type="match status" value="1"/>
</dbReference>
<sequence length="254" mass="28744">MEEKAEFIKIDVAPGLPPQTLPVEPENRISKDEISISLCEPKDVDRIAEGLYTCFHESWWSKMEPPELRPPEQSTRQARLAKRLKPTFSNPHMNWVKATLTSTGEIIGIAGWMGPGNPVHNVWRRTATDFYGWKEQEGWTDEEIEEMWKGVSLEAWDGQFIKDDGIRAGTMNGEPHWYLAPLFTWPGYQGKGVGKLLLDWAIKQADATEPVTPLYLESAPYARAVYMHCGFVPAGEVNFVRRGPAKMVRENGAT</sequence>
<feature type="domain" description="N-acetyltransferase" evidence="1">
    <location>
        <begin position="120"/>
        <end position="252"/>
    </location>
</feature>
<dbReference type="GO" id="GO:0016747">
    <property type="term" value="F:acyltransferase activity, transferring groups other than amino-acyl groups"/>
    <property type="evidence" value="ECO:0007669"/>
    <property type="project" value="InterPro"/>
</dbReference>
<protein>
    <recommendedName>
        <fullName evidence="1">N-acetyltransferase domain-containing protein</fullName>
    </recommendedName>
</protein>
<evidence type="ECO:0000259" key="1">
    <source>
        <dbReference type="PROSITE" id="PS51186"/>
    </source>
</evidence>
<dbReference type="CDD" id="cd04301">
    <property type="entry name" value="NAT_SF"/>
    <property type="match status" value="1"/>
</dbReference>
<accession>A0A6A6EN53</accession>
<dbReference type="PROSITE" id="PS51186">
    <property type="entry name" value="GNAT"/>
    <property type="match status" value="1"/>
</dbReference>
<evidence type="ECO:0000313" key="3">
    <source>
        <dbReference type="Proteomes" id="UP000800200"/>
    </source>
</evidence>
<organism evidence="2 3">
    <name type="scientific">Zopfia rhizophila CBS 207.26</name>
    <dbReference type="NCBI Taxonomy" id="1314779"/>
    <lineage>
        <taxon>Eukaryota</taxon>
        <taxon>Fungi</taxon>
        <taxon>Dikarya</taxon>
        <taxon>Ascomycota</taxon>
        <taxon>Pezizomycotina</taxon>
        <taxon>Dothideomycetes</taxon>
        <taxon>Dothideomycetes incertae sedis</taxon>
        <taxon>Zopfiaceae</taxon>
        <taxon>Zopfia</taxon>
    </lineage>
</organism>
<evidence type="ECO:0000313" key="2">
    <source>
        <dbReference type="EMBL" id="KAF2192392.1"/>
    </source>
</evidence>
<reference evidence="2" key="1">
    <citation type="journal article" date="2020" name="Stud. Mycol.">
        <title>101 Dothideomycetes genomes: a test case for predicting lifestyles and emergence of pathogens.</title>
        <authorList>
            <person name="Haridas S."/>
            <person name="Albert R."/>
            <person name="Binder M."/>
            <person name="Bloem J."/>
            <person name="Labutti K."/>
            <person name="Salamov A."/>
            <person name="Andreopoulos B."/>
            <person name="Baker S."/>
            <person name="Barry K."/>
            <person name="Bills G."/>
            <person name="Bluhm B."/>
            <person name="Cannon C."/>
            <person name="Castanera R."/>
            <person name="Culley D."/>
            <person name="Daum C."/>
            <person name="Ezra D."/>
            <person name="Gonzalez J."/>
            <person name="Henrissat B."/>
            <person name="Kuo A."/>
            <person name="Liang C."/>
            <person name="Lipzen A."/>
            <person name="Lutzoni F."/>
            <person name="Magnuson J."/>
            <person name="Mondo S."/>
            <person name="Nolan M."/>
            <person name="Ohm R."/>
            <person name="Pangilinan J."/>
            <person name="Park H.-J."/>
            <person name="Ramirez L."/>
            <person name="Alfaro M."/>
            <person name="Sun H."/>
            <person name="Tritt A."/>
            <person name="Yoshinaga Y."/>
            <person name="Zwiers L.-H."/>
            <person name="Turgeon B."/>
            <person name="Goodwin S."/>
            <person name="Spatafora J."/>
            <person name="Crous P."/>
            <person name="Grigoriev I."/>
        </authorList>
    </citation>
    <scope>NUCLEOTIDE SEQUENCE</scope>
    <source>
        <strain evidence="2">CBS 207.26</strain>
    </source>
</reference>
<dbReference type="InterPro" id="IPR000182">
    <property type="entry name" value="GNAT_dom"/>
</dbReference>
<proteinExistence type="predicted"/>
<dbReference type="SUPFAM" id="SSF55729">
    <property type="entry name" value="Acyl-CoA N-acyltransferases (Nat)"/>
    <property type="match status" value="1"/>
</dbReference>
<gene>
    <name evidence="2" type="ORF">K469DRAFT_553216</name>
</gene>
<dbReference type="PANTHER" id="PTHR42791">
    <property type="entry name" value="GNAT FAMILY ACETYLTRANSFERASE"/>
    <property type="match status" value="1"/>
</dbReference>
<dbReference type="PANTHER" id="PTHR42791:SF2">
    <property type="entry name" value="N-ACETYLTRANSFERASE DOMAIN-CONTAINING PROTEIN"/>
    <property type="match status" value="1"/>
</dbReference>
<dbReference type="InterPro" id="IPR052523">
    <property type="entry name" value="Trichothecene_AcTrans"/>
</dbReference>
<dbReference type="EMBL" id="ML994615">
    <property type="protein sequence ID" value="KAF2192392.1"/>
    <property type="molecule type" value="Genomic_DNA"/>
</dbReference>
<dbReference type="Pfam" id="PF13673">
    <property type="entry name" value="Acetyltransf_10"/>
    <property type="match status" value="1"/>
</dbReference>
<keyword evidence="3" id="KW-1185">Reference proteome</keyword>
<dbReference type="OrthoDB" id="196847at2759"/>
<dbReference type="AlphaFoldDB" id="A0A6A6EN53"/>
<name>A0A6A6EN53_9PEZI</name>
<dbReference type="Proteomes" id="UP000800200">
    <property type="component" value="Unassembled WGS sequence"/>
</dbReference>
<dbReference type="InterPro" id="IPR016181">
    <property type="entry name" value="Acyl_CoA_acyltransferase"/>
</dbReference>